<keyword evidence="1" id="KW-0472">Membrane</keyword>
<feature type="transmembrane region" description="Helical" evidence="1">
    <location>
        <begin position="38"/>
        <end position="59"/>
    </location>
</feature>
<keyword evidence="3" id="KW-1185">Reference proteome</keyword>
<comment type="caution">
    <text evidence="2">The sequence shown here is derived from an EMBL/GenBank/DDBJ whole genome shotgun (WGS) entry which is preliminary data.</text>
</comment>
<proteinExistence type="predicted"/>
<accession>A0A2N0VIE2</accession>
<protein>
    <recommendedName>
        <fullName evidence="4">DUF5673 domain-containing protein</fullName>
    </recommendedName>
</protein>
<reference evidence="2 3" key="1">
    <citation type="submission" date="2017-11" db="EMBL/GenBank/DDBJ databases">
        <title>Rhodohalobacter 15182 sp. nov., isolated from a salt lake.</title>
        <authorList>
            <person name="Han S."/>
        </authorList>
    </citation>
    <scope>NUCLEOTIDE SEQUENCE [LARGE SCALE GENOMIC DNA]</scope>
    <source>
        <strain evidence="2 3">15182</strain>
    </source>
</reference>
<dbReference type="OrthoDB" id="5471116at2"/>
<dbReference type="EMBL" id="PISP01000001">
    <property type="protein sequence ID" value="PKD43934.1"/>
    <property type="molecule type" value="Genomic_DNA"/>
</dbReference>
<keyword evidence="1" id="KW-0812">Transmembrane</keyword>
<dbReference type="Proteomes" id="UP000233398">
    <property type="component" value="Unassembled WGS sequence"/>
</dbReference>
<evidence type="ECO:0000313" key="3">
    <source>
        <dbReference type="Proteomes" id="UP000233398"/>
    </source>
</evidence>
<sequence length="149" mass="16947">MGYKNTQIGYFTILVFGIVLIFLSVITFSGGINPAEQPILNGALLLFLLLFINFSSLTVQVNRRELIWYFGPGVWKYRIPIEQIRDVSEVKTNPLEGVGFRWNPLKGWLYNVSGLKAVKVIQKDGKATRIGTNEPEQLVQAIREELNYL</sequence>
<evidence type="ECO:0000256" key="1">
    <source>
        <dbReference type="SAM" id="Phobius"/>
    </source>
</evidence>
<evidence type="ECO:0008006" key="4">
    <source>
        <dbReference type="Google" id="ProtNLM"/>
    </source>
</evidence>
<dbReference type="AlphaFoldDB" id="A0A2N0VIE2"/>
<dbReference type="RefSeq" id="WP_101071177.1">
    <property type="nucleotide sequence ID" value="NZ_PISP01000001.1"/>
</dbReference>
<name>A0A2N0VIE2_9BACT</name>
<organism evidence="2 3">
    <name type="scientific">Rhodohalobacter barkolensis</name>
    <dbReference type="NCBI Taxonomy" id="2053187"/>
    <lineage>
        <taxon>Bacteria</taxon>
        <taxon>Pseudomonadati</taxon>
        <taxon>Balneolota</taxon>
        <taxon>Balneolia</taxon>
        <taxon>Balneolales</taxon>
        <taxon>Balneolaceae</taxon>
        <taxon>Rhodohalobacter</taxon>
    </lineage>
</organism>
<gene>
    <name evidence="2" type="ORF">CWD77_00175</name>
</gene>
<evidence type="ECO:0000313" key="2">
    <source>
        <dbReference type="EMBL" id="PKD43934.1"/>
    </source>
</evidence>
<feature type="transmembrane region" description="Helical" evidence="1">
    <location>
        <begin position="12"/>
        <end position="32"/>
    </location>
</feature>
<keyword evidence="1" id="KW-1133">Transmembrane helix</keyword>